<evidence type="ECO:0000256" key="1">
    <source>
        <dbReference type="ARBA" id="ARBA00012494"/>
    </source>
</evidence>
<evidence type="ECO:0000256" key="4">
    <source>
        <dbReference type="ARBA" id="ARBA00022695"/>
    </source>
</evidence>
<evidence type="ECO:0000256" key="6">
    <source>
        <dbReference type="ARBA" id="ARBA00022953"/>
    </source>
</evidence>
<dbReference type="PROSITE" id="PS50522">
    <property type="entry name" value="RDRP_PHAGE"/>
    <property type="match status" value="1"/>
</dbReference>
<dbReference type="Proteomes" id="UP000679321">
    <property type="component" value="Segment"/>
</dbReference>
<sequence length="616" mass="70048">MQLKYWDSRVTTEATNEIVRKLAQWHVSQIAHDTIREELRDLVGTDRYSDLCRYEVDYRCNRNLCASDAAHARQALAFYQKRQDLDIGEDRQANAWSTFQKDEALCAETNNIFRLRARGAFFFPRDVEGILSDASRKIARCLGEVPSLARLNARFGPGATTEVKKAEASALLKLRSGFSCSEELLEGLHESLEQLPKWVLHSVSTWSEEELAFDPEDGLYLLSRASLPVKVVYGKLNFVPKSAKTHRSIVVEPSLNSFFQLGIGDWMARRLRKIGIDIRDQTLNQRLAREGSLTGALATLDLSSASDTIARELVFDLLPLDWALLLDRYRTGTIEYRGQQMYLEKFSSMGNGFTFPLETLIFWALASACTDRYAPGETVSVYGDDIIVSSNAYDQLVRVLNACGFRPNVQKSFSSGPFRESCGKDYYSGIDIRPFYQRDAITGESLFGLYNFYARSKQTDPATFVLSLIPEPLRLWGPDGYGDGHLITDDPSCLTPHKREDGWGGFTFETYVHKGRREFYTTIPDDVLLPLYFIYSNPMRVGVPDVPESVFTRMWGAQYWYGSHVGRRCTHWRARTFMNSYDTSEQQLIYDKKGRAGVVIPGTRGCKRIKIYTLGF</sequence>
<evidence type="ECO:0000256" key="2">
    <source>
        <dbReference type="ARBA" id="ARBA00022484"/>
    </source>
</evidence>
<dbReference type="EMBL" id="BK014208">
    <property type="protein sequence ID" value="DAD52796.1"/>
    <property type="molecule type" value="Genomic_RNA"/>
</dbReference>
<evidence type="ECO:0000256" key="8">
    <source>
        <dbReference type="ARBA" id="ARBA00048744"/>
    </source>
</evidence>
<accession>A0A8S5L5K1</accession>
<dbReference type="SUPFAM" id="SSF56672">
    <property type="entry name" value="DNA/RNA polymerases"/>
    <property type="match status" value="1"/>
</dbReference>
<dbReference type="RefSeq" id="YP_010769566.1">
    <property type="nucleotide sequence ID" value="NC_074013.1"/>
</dbReference>
<keyword evidence="3" id="KW-0808">Transferase</keyword>
<dbReference type="GO" id="GO:0003968">
    <property type="term" value="F:RNA-directed RNA polymerase activity"/>
    <property type="evidence" value="ECO:0007669"/>
    <property type="project" value="UniProtKB-KW"/>
</dbReference>
<dbReference type="InterPro" id="IPR007096">
    <property type="entry name" value="RNA-dir_Rpol_cat_phage"/>
</dbReference>
<reference evidence="11" key="1">
    <citation type="submission" date="2020-09" db="EMBL/GenBank/DDBJ databases">
        <title>Leviviricetes taxonomy.</title>
        <authorList>
            <person name="Stockdale S.R."/>
            <person name="Callanan J."/>
            <person name="Adriaenssens E.M."/>
            <person name="Kuhn J.H."/>
            <person name="Rumnieks J."/>
            <person name="Shkoporov A."/>
            <person name="Draper L.A."/>
            <person name="Ross P."/>
            <person name="Hill C."/>
        </authorList>
    </citation>
    <scope>NUCLEOTIDE SEQUENCE</scope>
</reference>
<evidence type="ECO:0000256" key="3">
    <source>
        <dbReference type="ARBA" id="ARBA00022679"/>
    </source>
</evidence>
<dbReference type="InterPro" id="IPR005093">
    <property type="entry name" value="RNArep_beta"/>
</dbReference>
<dbReference type="GeneID" id="80398620"/>
<feature type="binding site" evidence="9">
    <location>
        <position position="301"/>
    </location>
    <ligand>
        <name>Mg(2+)</name>
        <dbReference type="ChEBI" id="CHEBI:18420"/>
        <label>2</label>
    </ligand>
</feature>
<keyword evidence="2 11" id="KW-0696">RNA-directed RNA polymerase</keyword>
<gene>
    <name evidence="11" type="primary">SRR7976326_3_3</name>
</gene>
<dbReference type="Pfam" id="PF03431">
    <property type="entry name" value="RNA_replicase_B"/>
    <property type="match status" value="1"/>
</dbReference>
<dbReference type="GO" id="GO:0039694">
    <property type="term" value="P:viral RNA genome replication"/>
    <property type="evidence" value="ECO:0007669"/>
    <property type="project" value="InterPro"/>
</dbReference>
<comment type="catalytic activity">
    <reaction evidence="8">
        <text>RNA(n) + a ribonucleoside 5'-triphosphate = RNA(n+1) + diphosphate</text>
        <dbReference type="Rhea" id="RHEA:21248"/>
        <dbReference type="Rhea" id="RHEA-COMP:14527"/>
        <dbReference type="Rhea" id="RHEA-COMP:17342"/>
        <dbReference type="ChEBI" id="CHEBI:33019"/>
        <dbReference type="ChEBI" id="CHEBI:61557"/>
        <dbReference type="ChEBI" id="CHEBI:140395"/>
        <dbReference type="EC" id="2.7.7.48"/>
    </reaction>
</comment>
<name>A0A8S5L5K1_9VIRU</name>
<evidence type="ECO:0000256" key="5">
    <source>
        <dbReference type="ARBA" id="ARBA00022741"/>
    </source>
</evidence>
<protein>
    <recommendedName>
        <fullName evidence="1">RNA-directed RNA polymerase</fullName>
        <ecNumber evidence="1">2.7.7.48</ecNumber>
    </recommendedName>
    <alternativeName>
        <fullName evidence="7">RNA replicase beta chain</fullName>
    </alternativeName>
</protein>
<dbReference type="InterPro" id="IPR043502">
    <property type="entry name" value="DNA/RNA_pol_sf"/>
</dbReference>
<keyword evidence="9" id="KW-0479">Metal-binding</keyword>
<evidence type="ECO:0000313" key="12">
    <source>
        <dbReference type="Proteomes" id="UP000679321"/>
    </source>
</evidence>
<organism evidence="11 12">
    <name type="scientific">ssRNA phage SRR7976326_3</name>
    <dbReference type="NCBI Taxonomy" id="2786727"/>
    <lineage>
        <taxon>Viruses</taxon>
        <taxon>Riboviria</taxon>
        <taxon>Orthornavirae</taxon>
        <taxon>Lenarviricota</taxon>
        <taxon>Leviviricetes</taxon>
        <taxon>Norzivirales</taxon>
        <taxon>Fiersviridae</taxon>
        <taxon>Trotivirus</taxon>
        <taxon>Trotivirus neoasiovicinum</taxon>
        <taxon>Monamovirus asiovicinum</taxon>
    </lineage>
</organism>
<evidence type="ECO:0000256" key="7">
    <source>
        <dbReference type="ARBA" id="ARBA00030248"/>
    </source>
</evidence>
<comment type="cofactor">
    <cofactor evidence="9">
        <name>Mg(2+)</name>
        <dbReference type="ChEBI" id="CHEBI:18420"/>
    </cofactor>
    <text evidence="9">Binds 2 Mg(2+) per subunit.</text>
</comment>
<keyword evidence="9" id="KW-0460">Magnesium</keyword>
<evidence type="ECO:0000256" key="9">
    <source>
        <dbReference type="PIRSR" id="PIRSR605093-1"/>
    </source>
</evidence>
<dbReference type="GO" id="GO:0000166">
    <property type="term" value="F:nucleotide binding"/>
    <property type="evidence" value="ECO:0007669"/>
    <property type="project" value="UniProtKB-KW"/>
</dbReference>
<feature type="binding site" evidence="9">
    <location>
        <position position="384"/>
    </location>
    <ligand>
        <name>Mg(2+)</name>
        <dbReference type="ChEBI" id="CHEBI:18420"/>
        <label>2</label>
    </ligand>
</feature>
<keyword evidence="6" id="KW-0693">Viral RNA replication</keyword>
<feature type="domain" description="RdRp catalytic" evidence="10">
    <location>
        <begin position="286"/>
        <end position="416"/>
    </location>
</feature>
<dbReference type="KEGG" id="vg:80398620"/>
<feature type="binding site" evidence="9">
    <location>
        <position position="385"/>
    </location>
    <ligand>
        <name>Mg(2+)</name>
        <dbReference type="ChEBI" id="CHEBI:18420"/>
        <label>2</label>
    </ligand>
</feature>
<evidence type="ECO:0000259" key="10">
    <source>
        <dbReference type="PROSITE" id="PS50522"/>
    </source>
</evidence>
<evidence type="ECO:0000313" key="11">
    <source>
        <dbReference type="EMBL" id="DAD52796.1"/>
    </source>
</evidence>
<proteinExistence type="predicted"/>
<keyword evidence="4" id="KW-0548">Nucleotidyltransferase</keyword>
<keyword evidence="12" id="KW-1185">Reference proteome</keyword>
<keyword evidence="5" id="KW-0547">Nucleotide-binding</keyword>
<dbReference type="GO" id="GO:0046872">
    <property type="term" value="F:metal ion binding"/>
    <property type="evidence" value="ECO:0007669"/>
    <property type="project" value="UniProtKB-KW"/>
</dbReference>
<dbReference type="EC" id="2.7.7.48" evidence="1"/>